<proteinExistence type="predicted"/>
<dbReference type="Proteomes" id="UP000410492">
    <property type="component" value="Unassembled WGS sequence"/>
</dbReference>
<sequence>MDTISGGLYLVRTHPQKTSPGFRSGAYGSHCGLPELCGAPGPLLVVHLCSSFITTRNHVRRRRSLLYVG</sequence>
<protein>
    <submittedName>
        <fullName evidence="1">Uncharacterized protein</fullName>
    </submittedName>
</protein>
<accession>A0A653BQQ2</accession>
<evidence type="ECO:0000313" key="2">
    <source>
        <dbReference type="Proteomes" id="UP000410492"/>
    </source>
</evidence>
<reference evidence="1 2" key="1">
    <citation type="submission" date="2019-01" db="EMBL/GenBank/DDBJ databases">
        <authorList>
            <person name="Sayadi A."/>
        </authorList>
    </citation>
    <scope>NUCLEOTIDE SEQUENCE [LARGE SCALE GENOMIC DNA]</scope>
</reference>
<name>A0A653BQQ2_CALMS</name>
<gene>
    <name evidence="1" type="ORF">CALMAC_LOCUS2990</name>
</gene>
<organism evidence="1 2">
    <name type="scientific">Callosobruchus maculatus</name>
    <name type="common">Southern cowpea weevil</name>
    <name type="synonym">Pulse bruchid</name>
    <dbReference type="NCBI Taxonomy" id="64391"/>
    <lineage>
        <taxon>Eukaryota</taxon>
        <taxon>Metazoa</taxon>
        <taxon>Ecdysozoa</taxon>
        <taxon>Arthropoda</taxon>
        <taxon>Hexapoda</taxon>
        <taxon>Insecta</taxon>
        <taxon>Pterygota</taxon>
        <taxon>Neoptera</taxon>
        <taxon>Endopterygota</taxon>
        <taxon>Coleoptera</taxon>
        <taxon>Polyphaga</taxon>
        <taxon>Cucujiformia</taxon>
        <taxon>Chrysomeloidea</taxon>
        <taxon>Chrysomelidae</taxon>
        <taxon>Bruchinae</taxon>
        <taxon>Bruchini</taxon>
        <taxon>Callosobruchus</taxon>
    </lineage>
</organism>
<evidence type="ECO:0000313" key="1">
    <source>
        <dbReference type="EMBL" id="VEN37929.1"/>
    </source>
</evidence>
<dbReference type="AlphaFoldDB" id="A0A653BQQ2"/>
<dbReference type="EMBL" id="CAACVG010003895">
    <property type="protein sequence ID" value="VEN37929.1"/>
    <property type="molecule type" value="Genomic_DNA"/>
</dbReference>
<dbReference type="OrthoDB" id="330499at2759"/>
<keyword evidence="2" id="KW-1185">Reference proteome</keyword>